<evidence type="ECO:0000256" key="2">
    <source>
        <dbReference type="ARBA" id="ARBA00004141"/>
    </source>
</evidence>
<feature type="domain" description="E3 Ubiquitin ligase MUL1-like" evidence="15">
    <location>
        <begin position="87"/>
        <end position="238"/>
    </location>
</feature>
<evidence type="ECO:0000256" key="11">
    <source>
        <dbReference type="ARBA" id="ARBA00022833"/>
    </source>
</evidence>
<evidence type="ECO:0000256" key="6">
    <source>
        <dbReference type="ARBA" id="ARBA00022679"/>
    </source>
</evidence>
<organism evidence="16 17">
    <name type="scientific">Opitutus terrae (strain DSM 11246 / JCM 15787 / PB90-1)</name>
    <dbReference type="NCBI Taxonomy" id="452637"/>
    <lineage>
        <taxon>Bacteria</taxon>
        <taxon>Pseudomonadati</taxon>
        <taxon>Verrucomicrobiota</taxon>
        <taxon>Opitutia</taxon>
        <taxon>Opitutales</taxon>
        <taxon>Opitutaceae</taxon>
        <taxon>Opitutus</taxon>
    </lineage>
</organism>
<name>B1ZSD0_OPITP</name>
<dbReference type="InterPro" id="IPR007156">
    <property type="entry name" value="MamQ_LemA"/>
</dbReference>
<evidence type="ECO:0000256" key="14">
    <source>
        <dbReference type="SAM" id="Phobius"/>
    </source>
</evidence>
<evidence type="ECO:0000256" key="8">
    <source>
        <dbReference type="ARBA" id="ARBA00022723"/>
    </source>
</evidence>
<dbReference type="PANTHER" id="PTHR34478">
    <property type="entry name" value="PROTEIN LEMA"/>
    <property type="match status" value="1"/>
</dbReference>
<dbReference type="InterPro" id="IPR023353">
    <property type="entry name" value="LemA-like_dom_sf"/>
</dbReference>
<evidence type="ECO:0000313" key="16">
    <source>
        <dbReference type="EMBL" id="ACB75729.1"/>
    </source>
</evidence>
<dbReference type="Gene3D" id="1.20.1440.20">
    <property type="entry name" value="LemA-like domain"/>
    <property type="match status" value="1"/>
</dbReference>
<dbReference type="EMBL" id="CP001032">
    <property type="protein sequence ID" value="ACB75729.1"/>
    <property type="molecule type" value="Genomic_DNA"/>
</dbReference>
<accession>B1ZSD0</accession>
<dbReference type="GO" id="GO:0061630">
    <property type="term" value="F:ubiquitin protein ligase activity"/>
    <property type="evidence" value="ECO:0007669"/>
    <property type="project" value="UniProtKB-EC"/>
</dbReference>
<dbReference type="EC" id="2.3.2.27" evidence="5"/>
<keyword evidence="8" id="KW-0479">Metal-binding</keyword>
<comment type="subcellular location">
    <subcellularLocation>
        <location evidence="2">Membrane</location>
        <topology evidence="2">Multi-pass membrane protein</topology>
    </subcellularLocation>
    <subcellularLocation>
        <location evidence="3">Membrane</location>
        <topology evidence="3">Single-pass membrane protein</topology>
    </subcellularLocation>
</comment>
<evidence type="ECO:0000256" key="12">
    <source>
        <dbReference type="ARBA" id="ARBA00022989"/>
    </source>
</evidence>
<sequence length="437" mass="47651">MDGSNPLPVVLCGVAAGAFLLGSLHLRRKQRLLHDLPTSKTQGVFIGLVEVAGTAESSAPLRGYLSGATCVHFDYEVQEHWSRTVTETYTDKEGKSRTRTRHESGWTTVAHGGETQDFYLRDDTGAVLIRPAGAKVEAQTLFEQTVNRGDPLYYAKGPDHAVANSDHRRRFVERGLALHTSLYVVGQARERADVVAPEIAQDRNAPLFLISTRTERSVQTRLAVGSWVCWALGLVAAVGAALFAMQNLPPGSFAPLAIALGGYLGGWALGWTWMVFNSLVSLRNRVRQAWSLIEVQLKRRHDLLPSLTSVVSALSTHERSTQTAVSALRSQIQATPPGVAGPDFAGVAAALRGVAEAYPELTAQDSFARLQRELVTTEQRIALARSYYNDIATQFATRLERIPDGWVARLAAMKPQPLLAAADFERARVDVQFADAA</sequence>
<evidence type="ECO:0000256" key="5">
    <source>
        <dbReference type="ARBA" id="ARBA00012483"/>
    </source>
</evidence>
<dbReference type="GO" id="GO:0016020">
    <property type="term" value="C:membrane"/>
    <property type="evidence" value="ECO:0007669"/>
    <property type="project" value="UniProtKB-SubCell"/>
</dbReference>
<keyword evidence="13 14" id="KW-0472">Membrane</keyword>
<dbReference type="InterPro" id="IPR022170">
    <property type="entry name" value="MUL1-like"/>
</dbReference>
<dbReference type="HOGENOM" id="CLU_631244_0_0_0"/>
<dbReference type="GO" id="GO:0008270">
    <property type="term" value="F:zinc ion binding"/>
    <property type="evidence" value="ECO:0007669"/>
    <property type="project" value="UniProtKB-KW"/>
</dbReference>
<dbReference type="STRING" id="452637.Oter_2447"/>
<feature type="transmembrane region" description="Helical" evidence="14">
    <location>
        <begin position="222"/>
        <end position="244"/>
    </location>
</feature>
<evidence type="ECO:0000313" key="17">
    <source>
        <dbReference type="Proteomes" id="UP000007013"/>
    </source>
</evidence>
<dbReference type="RefSeq" id="WP_012375264.1">
    <property type="nucleotide sequence ID" value="NC_010571.1"/>
</dbReference>
<feature type="transmembrane region" description="Helical" evidence="14">
    <location>
        <begin position="6"/>
        <end position="26"/>
    </location>
</feature>
<dbReference type="PANTHER" id="PTHR34478:SF2">
    <property type="entry name" value="MEMBRANE PROTEIN"/>
    <property type="match status" value="1"/>
</dbReference>
<evidence type="ECO:0000256" key="4">
    <source>
        <dbReference type="ARBA" id="ARBA00008854"/>
    </source>
</evidence>
<evidence type="ECO:0000256" key="10">
    <source>
        <dbReference type="ARBA" id="ARBA00022786"/>
    </source>
</evidence>
<evidence type="ECO:0000256" key="13">
    <source>
        <dbReference type="ARBA" id="ARBA00023136"/>
    </source>
</evidence>
<dbReference type="GO" id="GO:0016567">
    <property type="term" value="P:protein ubiquitination"/>
    <property type="evidence" value="ECO:0007669"/>
    <property type="project" value="InterPro"/>
</dbReference>
<evidence type="ECO:0000259" key="15">
    <source>
        <dbReference type="Pfam" id="PF12483"/>
    </source>
</evidence>
<evidence type="ECO:0000256" key="1">
    <source>
        <dbReference type="ARBA" id="ARBA00000900"/>
    </source>
</evidence>
<evidence type="ECO:0000256" key="3">
    <source>
        <dbReference type="ARBA" id="ARBA00004167"/>
    </source>
</evidence>
<keyword evidence="7 14" id="KW-0812">Transmembrane</keyword>
<keyword evidence="17" id="KW-1185">Reference proteome</keyword>
<evidence type="ECO:0000256" key="9">
    <source>
        <dbReference type="ARBA" id="ARBA00022771"/>
    </source>
</evidence>
<dbReference type="AlphaFoldDB" id="B1ZSD0"/>
<evidence type="ECO:0000256" key="7">
    <source>
        <dbReference type="ARBA" id="ARBA00022692"/>
    </source>
</evidence>
<dbReference type="OrthoDB" id="9804152at2"/>
<feature type="transmembrane region" description="Helical" evidence="14">
    <location>
        <begin position="256"/>
        <end position="276"/>
    </location>
</feature>
<proteinExistence type="inferred from homology"/>
<keyword evidence="11" id="KW-0862">Zinc</keyword>
<keyword evidence="10" id="KW-0833">Ubl conjugation pathway</keyword>
<reference evidence="16 17" key="1">
    <citation type="journal article" date="2011" name="J. Bacteriol.">
        <title>Genome sequence of the verrucomicrobium Opitutus terrae PB90-1, an abundant inhabitant of rice paddy soil ecosystems.</title>
        <authorList>
            <person name="van Passel M.W."/>
            <person name="Kant R."/>
            <person name="Palva A."/>
            <person name="Copeland A."/>
            <person name="Lucas S."/>
            <person name="Lapidus A."/>
            <person name="Glavina del Rio T."/>
            <person name="Pitluck S."/>
            <person name="Goltsman E."/>
            <person name="Clum A."/>
            <person name="Sun H."/>
            <person name="Schmutz J."/>
            <person name="Larimer F.W."/>
            <person name="Land M.L."/>
            <person name="Hauser L."/>
            <person name="Kyrpides N."/>
            <person name="Mikhailova N."/>
            <person name="Richardson P.P."/>
            <person name="Janssen P.H."/>
            <person name="de Vos W.M."/>
            <person name="Smidt H."/>
        </authorList>
    </citation>
    <scope>NUCLEOTIDE SEQUENCE [LARGE SCALE GENOMIC DNA]</scope>
    <source>
        <strain evidence="17">DSM 11246 / JCM 15787 / PB90-1</strain>
    </source>
</reference>
<dbReference type="KEGG" id="ote:Oter_2447"/>
<dbReference type="SUPFAM" id="SSF140478">
    <property type="entry name" value="LemA-like"/>
    <property type="match status" value="1"/>
</dbReference>
<dbReference type="Pfam" id="PF12483">
    <property type="entry name" value="GIDE"/>
    <property type="match status" value="1"/>
</dbReference>
<dbReference type="Pfam" id="PF04011">
    <property type="entry name" value="LemA"/>
    <property type="match status" value="1"/>
</dbReference>
<comment type="similarity">
    <text evidence="4">Belongs to the LemA family.</text>
</comment>
<keyword evidence="6" id="KW-0808">Transferase</keyword>
<gene>
    <name evidence="16" type="ordered locus">Oter_2447</name>
</gene>
<protein>
    <recommendedName>
        <fullName evidence="5">RING-type E3 ubiquitin transferase</fullName>
        <ecNumber evidence="5">2.3.2.27</ecNumber>
    </recommendedName>
</protein>
<dbReference type="Proteomes" id="UP000007013">
    <property type="component" value="Chromosome"/>
</dbReference>
<keyword evidence="9" id="KW-0863">Zinc-finger</keyword>
<dbReference type="eggNOG" id="COG1704">
    <property type="taxonomic scope" value="Bacteria"/>
</dbReference>
<comment type="catalytic activity">
    <reaction evidence="1">
        <text>S-ubiquitinyl-[E2 ubiquitin-conjugating enzyme]-L-cysteine + [acceptor protein]-L-lysine = [E2 ubiquitin-conjugating enzyme]-L-cysteine + N(6)-ubiquitinyl-[acceptor protein]-L-lysine.</text>
        <dbReference type="EC" id="2.3.2.27"/>
    </reaction>
</comment>
<keyword evidence="12 14" id="KW-1133">Transmembrane helix</keyword>